<dbReference type="Proteomes" id="UP001165583">
    <property type="component" value="Unassembled WGS sequence"/>
</dbReference>
<dbReference type="InterPro" id="IPR014955">
    <property type="entry name" value="DUF1826"/>
</dbReference>
<proteinExistence type="predicted"/>
<name>A0ABT2I504_9SPHN</name>
<accession>A0ABT2I504</accession>
<reference evidence="1" key="1">
    <citation type="submission" date="2022-09" db="EMBL/GenBank/DDBJ databases">
        <title>Novosphingobium sp. Nov., a polycyclic aromatic hydrocarbon-degrading bacterium isolated form mangrove sediments in HongKong.</title>
        <authorList>
            <person name="Hu Z."/>
        </authorList>
    </citation>
    <scope>NUCLEOTIDE SEQUENCE</scope>
    <source>
        <strain evidence="1">HK4-1</strain>
    </source>
</reference>
<dbReference type="RefSeq" id="WP_260046005.1">
    <property type="nucleotide sequence ID" value="NZ_JANZXA010000006.1"/>
</dbReference>
<evidence type="ECO:0000313" key="2">
    <source>
        <dbReference type="Proteomes" id="UP001165583"/>
    </source>
</evidence>
<organism evidence="1 2">
    <name type="scientific">Novosphingobium mangrovi</name>
    <name type="common">ex Huang et al. 2023</name>
    <dbReference type="NCBI Taxonomy" id="2976432"/>
    <lineage>
        <taxon>Bacteria</taxon>
        <taxon>Pseudomonadati</taxon>
        <taxon>Pseudomonadota</taxon>
        <taxon>Alphaproteobacteria</taxon>
        <taxon>Sphingomonadales</taxon>
        <taxon>Sphingomonadaceae</taxon>
        <taxon>Novosphingobium</taxon>
    </lineage>
</organism>
<keyword evidence="2" id="KW-1185">Reference proteome</keyword>
<gene>
    <name evidence="1" type="ORF">NZK81_10080</name>
</gene>
<sequence length="212" mass="23259">MNAALLAEPVASPDGSVTLGGTDAILSSILDPAVQLALWRRRRPAVLDWVDTLEWDIIDDVDSRIGGPAFAPGIERLLRNAGYPQTTEGHALTAEIVRLVERFSRLMNCRSLRFRLEVIETDACRKFHVDYVKARLLLPLSGPGTQWIDLGDGETPPVRQLACGDVGIFKGRLSVEEPTILHRSPPIAASGETRLLLALDPADERSTTEYLP</sequence>
<dbReference type="Pfam" id="PF08856">
    <property type="entry name" value="DUF1826"/>
    <property type="match status" value="1"/>
</dbReference>
<protein>
    <submittedName>
        <fullName evidence="1">DUF1826 domain-containing protein</fullName>
    </submittedName>
</protein>
<dbReference type="EMBL" id="JANZXA010000006">
    <property type="protein sequence ID" value="MCT2399899.1"/>
    <property type="molecule type" value="Genomic_DNA"/>
</dbReference>
<comment type="caution">
    <text evidence="1">The sequence shown here is derived from an EMBL/GenBank/DDBJ whole genome shotgun (WGS) entry which is preliminary data.</text>
</comment>
<evidence type="ECO:0000313" key="1">
    <source>
        <dbReference type="EMBL" id="MCT2399899.1"/>
    </source>
</evidence>